<evidence type="ECO:0008006" key="4">
    <source>
        <dbReference type="Google" id="ProtNLM"/>
    </source>
</evidence>
<evidence type="ECO:0000256" key="1">
    <source>
        <dbReference type="SAM" id="MobiDB-lite"/>
    </source>
</evidence>
<dbReference type="Proteomes" id="UP000660680">
    <property type="component" value="Unassembled WGS sequence"/>
</dbReference>
<feature type="region of interest" description="Disordered" evidence="1">
    <location>
        <begin position="156"/>
        <end position="185"/>
    </location>
</feature>
<reference evidence="2" key="2">
    <citation type="submission" date="2020-09" db="EMBL/GenBank/DDBJ databases">
        <authorList>
            <person name="Sun Q."/>
            <person name="Ohkuma M."/>
        </authorList>
    </citation>
    <scope>NUCLEOTIDE SEQUENCE</scope>
    <source>
        <strain evidence="2">JCM 3276</strain>
    </source>
</reference>
<organism evidence="2 3">
    <name type="scientific">Actinokineospora fastidiosa</name>
    <dbReference type="NCBI Taxonomy" id="1816"/>
    <lineage>
        <taxon>Bacteria</taxon>
        <taxon>Bacillati</taxon>
        <taxon>Actinomycetota</taxon>
        <taxon>Actinomycetes</taxon>
        <taxon>Pseudonocardiales</taxon>
        <taxon>Pseudonocardiaceae</taxon>
        <taxon>Actinokineospora</taxon>
    </lineage>
</organism>
<keyword evidence="3" id="KW-1185">Reference proteome</keyword>
<gene>
    <name evidence="2" type="ORF">GCM10010171_58010</name>
</gene>
<accession>A0A918LJ44</accession>
<name>A0A918LJ44_9PSEU</name>
<dbReference type="RefSeq" id="WP_189213775.1">
    <property type="nucleotide sequence ID" value="NZ_BMRB01000007.1"/>
</dbReference>
<proteinExistence type="predicted"/>
<reference evidence="2" key="1">
    <citation type="journal article" date="2014" name="Int. J. Syst. Evol. Microbiol.">
        <title>Complete genome sequence of Corynebacterium casei LMG S-19264T (=DSM 44701T), isolated from a smear-ripened cheese.</title>
        <authorList>
            <consortium name="US DOE Joint Genome Institute (JGI-PGF)"/>
            <person name="Walter F."/>
            <person name="Albersmeier A."/>
            <person name="Kalinowski J."/>
            <person name="Ruckert C."/>
        </authorList>
    </citation>
    <scope>NUCLEOTIDE SEQUENCE</scope>
    <source>
        <strain evidence="2">JCM 3276</strain>
    </source>
</reference>
<evidence type="ECO:0000313" key="3">
    <source>
        <dbReference type="Proteomes" id="UP000660680"/>
    </source>
</evidence>
<protein>
    <recommendedName>
        <fullName evidence="4">SRPBCC family protein</fullName>
    </recommendedName>
</protein>
<sequence length="185" mass="21004">MIKNVHTRTVAEGVGALIDTLAGPDDRLWPHDHWPAMRFDRSLAVGAVGGHGPVGYTVEEHVPGRRVRFRFTAPDGFDGYHELTAEGAELRHELVMCARGLARLSWPLVFRPLHDALIEDAFDLACREMGVPHRPARWSAYVRLLRAVLRRMESRKGATASPYRADRRTADRDPRRRRVTDPRRG</sequence>
<dbReference type="EMBL" id="BMRB01000007">
    <property type="protein sequence ID" value="GGS55201.1"/>
    <property type="molecule type" value="Genomic_DNA"/>
</dbReference>
<feature type="compositionally biased region" description="Basic and acidic residues" evidence="1">
    <location>
        <begin position="164"/>
        <end position="185"/>
    </location>
</feature>
<evidence type="ECO:0000313" key="2">
    <source>
        <dbReference type="EMBL" id="GGS55201.1"/>
    </source>
</evidence>
<dbReference type="AlphaFoldDB" id="A0A918LJ44"/>
<comment type="caution">
    <text evidence="2">The sequence shown here is derived from an EMBL/GenBank/DDBJ whole genome shotgun (WGS) entry which is preliminary data.</text>
</comment>